<evidence type="ECO:0000256" key="3">
    <source>
        <dbReference type="PROSITE-ProRule" id="PRU00779"/>
    </source>
</evidence>
<dbReference type="OrthoDB" id="5839090at2759"/>
<evidence type="ECO:0000313" key="7">
    <source>
        <dbReference type="EMBL" id="CAH0553565.1"/>
    </source>
</evidence>
<proteinExistence type="inferred from homology"/>
<dbReference type="CDD" id="cd00111">
    <property type="entry name" value="Trefoil"/>
    <property type="match status" value="1"/>
</dbReference>
<dbReference type="InterPro" id="IPR044913">
    <property type="entry name" value="P_trefoil_dom_sf"/>
</dbReference>
<protein>
    <recommendedName>
        <fullName evidence="6">P-type domain-containing protein</fullName>
    </recommendedName>
</protein>
<keyword evidence="5" id="KW-0472">Membrane</keyword>
<dbReference type="SMART" id="SM00018">
    <property type="entry name" value="PD"/>
    <property type="match status" value="1"/>
</dbReference>
<evidence type="ECO:0000256" key="4">
    <source>
        <dbReference type="RuleBase" id="RU361185"/>
    </source>
</evidence>
<keyword evidence="4" id="KW-0326">Glycosidase</keyword>
<dbReference type="AlphaFoldDB" id="A0A9P0FHF8"/>
<dbReference type="PROSITE" id="PS51448">
    <property type="entry name" value="P_TREFOIL_2"/>
    <property type="match status" value="1"/>
</dbReference>
<evidence type="ECO:0000256" key="2">
    <source>
        <dbReference type="ARBA" id="ARBA00023157"/>
    </source>
</evidence>
<dbReference type="Proteomes" id="UP001154078">
    <property type="component" value="Chromosome 3"/>
</dbReference>
<evidence type="ECO:0000256" key="5">
    <source>
        <dbReference type="SAM" id="Phobius"/>
    </source>
</evidence>
<dbReference type="Pfam" id="PF21365">
    <property type="entry name" value="Glyco_hydro_31_3rd"/>
    <property type="match status" value="1"/>
</dbReference>
<evidence type="ECO:0000256" key="1">
    <source>
        <dbReference type="ARBA" id="ARBA00007806"/>
    </source>
</evidence>
<dbReference type="Gene3D" id="2.60.40.1180">
    <property type="entry name" value="Golgi alpha-mannosidase II"/>
    <property type="match status" value="1"/>
</dbReference>
<dbReference type="GO" id="GO:0005975">
    <property type="term" value="P:carbohydrate metabolic process"/>
    <property type="evidence" value="ECO:0007669"/>
    <property type="project" value="InterPro"/>
</dbReference>
<dbReference type="InterPro" id="IPR017853">
    <property type="entry name" value="GH"/>
</dbReference>
<dbReference type="SUPFAM" id="SSF57492">
    <property type="entry name" value="Trefoil"/>
    <property type="match status" value="1"/>
</dbReference>
<feature type="domain" description="P-type" evidence="6">
    <location>
        <begin position="72"/>
        <end position="110"/>
    </location>
</feature>
<gene>
    <name evidence="7" type="ORF">MELIAE_LOCUS5527</name>
</gene>
<sequence>MVSIERNSASNFIERERELNETRGPKITWKEKLLKSALFKGLICLIIFATVVPVLMFYFLIDQNVHNVPVTHTCVVNRTFRVTCGKANITQRKCLELNCCFDVDVCFHYLPSKYSFNVDKNKENKPSYANTPYGTKSLPSVDLSVKELDEHRVLVKLKRGSEKEDEGPKFGNLNITKSDNPVMVEIKKNDTTLFTTAKGPLIMSETYWEWTIYLTKDSLYGLGETQIKLEKGTNLSKVIYPNKFNHNTPPVIWAKQGDTFHGVIIRHDGPLEITILSSNLIVLRGLTPSDVEIEFALGTNLSFLRQLQNNFSVDISEWDELVKTHLCRGSNELTLSNLIDEYTADIDELFDVECIHENLLMAMMHNDTNGLEDLKNITKALLTNKEIYLSIPPHIYGIENELFVTANKSNMLYTVNNKVYNGKFKGQNVAYPDFSSGSVKEYLISFETLISRYFGINEISGFILTKNWPDNENEELGNLNNFPYLSEDLKSALTYSIPWYATNAQFQHITLHNKYGENMAKAFKDHFPNKVVISSSNMYGNFKPSVVENVDASWSNLKQILKNILFNSMIGNYLVYYPTCGSTASFESQLQESLCMRWYLIAATLPGFSVNSVKPRRNPNKLYTKFTTEIVQRAMDTRKSMIPLYKTILKDGKPLVTPMFYYYSKDPNTFSLNEQYMLGENILVAHPFLPNPSSLMVYFPAGFWYGMSDGQFFNVTEGRWEQLSIVETDWISYISGGSIIPFVENDSKLTIIIATSCESNKIAEGKIFFENKCEAVLFATTKNITITMKAENVCRKPYEVNRIKLYDCGNFKHISASQTLNEANDTVISFNA</sequence>
<keyword evidence="2 3" id="KW-1015">Disulfide bond</keyword>
<dbReference type="SUPFAM" id="SSF51011">
    <property type="entry name" value="Glycosyl hydrolase domain"/>
    <property type="match status" value="1"/>
</dbReference>
<name>A0A9P0FHF8_BRAAE</name>
<comment type="similarity">
    <text evidence="1 4">Belongs to the glycosyl hydrolase 31 family.</text>
</comment>
<organism evidence="7 8">
    <name type="scientific">Brassicogethes aeneus</name>
    <name type="common">Rape pollen beetle</name>
    <name type="synonym">Meligethes aeneus</name>
    <dbReference type="NCBI Taxonomy" id="1431903"/>
    <lineage>
        <taxon>Eukaryota</taxon>
        <taxon>Metazoa</taxon>
        <taxon>Ecdysozoa</taxon>
        <taxon>Arthropoda</taxon>
        <taxon>Hexapoda</taxon>
        <taxon>Insecta</taxon>
        <taxon>Pterygota</taxon>
        <taxon>Neoptera</taxon>
        <taxon>Endopterygota</taxon>
        <taxon>Coleoptera</taxon>
        <taxon>Polyphaga</taxon>
        <taxon>Cucujiformia</taxon>
        <taxon>Nitidulidae</taxon>
        <taxon>Meligethinae</taxon>
        <taxon>Brassicogethes</taxon>
    </lineage>
</organism>
<reference evidence="7" key="1">
    <citation type="submission" date="2021-12" db="EMBL/GenBank/DDBJ databases">
        <authorList>
            <person name="King R."/>
        </authorList>
    </citation>
    <scope>NUCLEOTIDE SEQUENCE</scope>
</reference>
<accession>A0A9P0FHF8</accession>
<dbReference type="EMBL" id="OV121134">
    <property type="protein sequence ID" value="CAH0553565.1"/>
    <property type="molecule type" value="Genomic_DNA"/>
</dbReference>
<feature type="transmembrane region" description="Helical" evidence="5">
    <location>
        <begin position="37"/>
        <end position="61"/>
    </location>
</feature>
<keyword evidence="5" id="KW-0812">Transmembrane</keyword>
<evidence type="ECO:0000259" key="6">
    <source>
        <dbReference type="PROSITE" id="PS51448"/>
    </source>
</evidence>
<dbReference type="InterPro" id="IPR013780">
    <property type="entry name" value="Glyco_hydro_b"/>
</dbReference>
<dbReference type="PANTHER" id="PTHR22762:SF167">
    <property type="entry name" value="LYSOSOMAL ALPHA-GLUCOSIDASE-LIKE PROTEIN"/>
    <property type="match status" value="1"/>
</dbReference>
<dbReference type="SUPFAM" id="SSF51445">
    <property type="entry name" value="(Trans)glycosidases"/>
    <property type="match status" value="1"/>
</dbReference>
<dbReference type="PANTHER" id="PTHR22762">
    <property type="entry name" value="ALPHA-GLUCOSIDASE"/>
    <property type="match status" value="1"/>
</dbReference>
<keyword evidence="8" id="KW-1185">Reference proteome</keyword>
<comment type="caution">
    <text evidence="3">Lacks conserved residue(s) required for the propagation of feature annotation.</text>
</comment>
<dbReference type="Gene3D" id="3.20.20.80">
    <property type="entry name" value="Glycosidases"/>
    <property type="match status" value="1"/>
</dbReference>
<feature type="disulfide bond" evidence="3">
    <location>
        <begin position="74"/>
        <end position="100"/>
    </location>
</feature>
<dbReference type="GO" id="GO:0006491">
    <property type="term" value="P:N-glycan processing"/>
    <property type="evidence" value="ECO:0007669"/>
    <property type="project" value="TreeGrafter"/>
</dbReference>
<dbReference type="InterPro" id="IPR048395">
    <property type="entry name" value="Glyco_hydro_31_C"/>
</dbReference>
<dbReference type="InterPro" id="IPR000519">
    <property type="entry name" value="P_trefoil_dom"/>
</dbReference>
<dbReference type="GO" id="GO:0090599">
    <property type="term" value="F:alpha-glucosidase activity"/>
    <property type="evidence" value="ECO:0007669"/>
    <property type="project" value="TreeGrafter"/>
</dbReference>
<keyword evidence="4" id="KW-0378">Hydrolase</keyword>
<dbReference type="InterPro" id="IPR000322">
    <property type="entry name" value="Glyco_hydro_31_TIM"/>
</dbReference>
<dbReference type="Pfam" id="PF01055">
    <property type="entry name" value="Glyco_hydro_31_2nd"/>
    <property type="match status" value="1"/>
</dbReference>
<feature type="disulfide bond" evidence="3">
    <location>
        <begin position="84"/>
        <end position="99"/>
    </location>
</feature>
<dbReference type="Gene3D" id="2.60.40.1760">
    <property type="entry name" value="glycosyl hydrolase (family 31)"/>
    <property type="match status" value="1"/>
</dbReference>
<dbReference type="Gene3D" id="4.10.110.10">
    <property type="entry name" value="Spasmolytic Protein, domain 1"/>
    <property type="match status" value="1"/>
</dbReference>
<keyword evidence="5" id="KW-1133">Transmembrane helix</keyword>
<evidence type="ECO:0000313" key="8">
    <source>
        <dbReference type="Proteomes" id="UP001154078"/>
    </source>
</evidence>